<feature type="transmembrane region" description="Helical" evidence="1">
    <location>
        <begin position="92"/>
        <end position="114"/>
    </location>
</feature>
<dbReference type="AlphaFoldDB" id="A0A9W7GIP1"/>
<gene>
    <name evidence="2" type="ORF">TrCOL_g11076</name>
</gene>
<accession>A0A9W7GIP1</accession>
<sequence length="272" mass="29949">MVHSPPSAVSTLPMGCATTSPSKVSLTPPLSIRLLLRLPLDTSVQVGVFTLLVGLSILQSSYEVYVYQKFLVNVNDSSQAQKIYTADVVQPLVPLLMFLMLSILAAVPRINAFFDAVMNKKRVFECLRHLFFAEACGATSILAHSLTEFKNYGIEDYHRTFALIRRNTVMCCMAIAIVALIWEPRSGGEGFASGLSDGLRANAGGHVIYLWFRLGRLQARVGPETTHHEITKIGMISRESIVVEMGVMMTLALLLLPDFFAKTYAGFSSNIK</sequence>
<evidence type="ECO:0000256" key="1">
    <source>
        <dbReference type="SAM" id="Phobius"/>
    </source>
</evidence>
<keyword evidence="1" id="KW-1133">Transmembrane helix</keyword>
<dbReference type="Proteomes" id="UP001165065">
    <property type="component" value="Unassembled WGS sequence"/>
</dbReference>
<protein>
    <submittedName>
        <fullName evidence="2">Uncharacterized protein</fullName>
    </submittedName>
</protein>
<proteinExistence type="predicted"/>
<keyword evidence="1" id="KW-0812">Transmembrane</keyword>
<dbReference type="EMBL" id="BRYA01000305">
    <property type="protein sequence ID" value="GMI46561.1"/>
    <property type="molecule type" value="Genomic_DNA"/>
</dbReference>
<comment type="caution">
    <text evidence="2">The sequence shown here is derived from an EMBL/GenBank/DDBJ whole genome shotgun (WGS) entry which is preliminary data.</text>
</comment>
<name>A0A9W7GIP1_9STRA</name>
<feature type="transmembrane region" description="Helical" evidence="1">
    <location>
        <begin position="241"/>
        <end position="260"/>
    </location>
</feature>
<organism evidence="2 3">
    <name type="scientific">Triparma columacea</name>
    <dbReference type="NCBI Taxonomy" id="722753"/>
    <lineage>
        <taxon>Eukaryota</taxon>
        <taxon>Sar</taxon>
        <taxon>Stramenopiles</taxon>
        <taxon>Ochrophyta</taxon>
        <taxon>Bolidophyceae</taxon>
        <taxon>Parmales</taxon>
        <taxon>Triparmaceae</taxon>
        <taxon>Triparma</taxon>
    </lineage>
</organism>
<keyword evidence="3" id="KW-1185">Reference proteome</keyword>
<keyword evidence="1" id="KW-0472">Membrane</keyword>
<reference evidence="3" key="1">
    <citation type="journal article" date="2023" name="Commun. Biol.">
        <title>Genome analysis of Parmales, the sister group of diatoms, reveals the evolutionary specialization of diatoms from phago-mixotrophs to photoautotrophs.</title>
        <authorList>
            <person name="Ban H."/>
            <person name="Sato S."/>
            <person name="Yoshikawa S."/>
            <person name="Yamada K."/>
            <person name="Nakamura Y."/>
            <person name="Ichinomiya M."/>
            <person name="Sato N."/>
            <person name="Blanc-Mathieu R."/>
            <person name="Endo H."/>
            <person name="Kuwata A."/>
            <person name="Ogata H."/>
        </authorList>
    </citation>
    <scope>NUCLEOTIDE SEQUENCE [LARGE SCALE GENOMIC DNA]</scope>
</reference>
<evidence type="ECO:0000313" key="3">
    <source>
        <dbReference type="Proteomes" id="UP001165065"/>
    </source>
</evidence>
<evidence type="ECO:0000313" key="2">
    <source>
        <dbReference type="EMBL" id="GMI46561.1"/>
    </source>
</evidence>